<keyword evidence="3" id="KW-1185">Reference proteome</keyword>
<protein>
    <submittedName>
        <fullName evidence="2">Uncharacterized protein</fullName>
    </submittedName>
</protein>
<evidence type="ECO:0000256" key="1">
    <source>
        <dbReference type="SAM" id="MobiDB-lite"/>
    </source>
</evidence>
<proteinExistence type="predicted"/>
<feature type="region of interest" description="Disordered" evidence="1">
    <location>
        <begin position="1"/>
        <end position="21"/>
    </location>
</feature>
<reference evidence="2 3" key="1">
    <citation type="journal article" date="2019" name="Commun. Biol.">
        <title>The bagworm genome reveals a unique fibroin gene that provides high tensile strength.</title>
        <authorList>
            <person name="Kono N."/>
            <person name="Nakamura H."/>
            <person name="Ohtoshi R."/>
            <person name="Tomita M."/>
            <person name="Numata K."/>
            <person name="Arakawa K."/>
        </authorList>
    </citation>
    <scope>NUCLEOTIDE SEQUENCE [LARGE SCALE GENOMIC DNA]</scope>
</reference>
<dbReference type="AlphaFoldDB" id="A0A4C1ZMP5"/>
<evidence type="ECO:0000313" key="3">
    <source>
        <dbReference type="Proteomes" id="UP000299102"/>
    </source>
</evidence>
<comment type="caution">
    <text evidence="2">The sequence shown here is derived from an EMBL/GenBank/DDBJ whole genome shotgun (WGS) entry which is preliminary data.</text>
</comment>
<sequence>MRLVIGDGKFERGSSSVQNRNCEQDRYQNQKCKHNPTKCLAKVKAPAPAPGAERRRNLTTVGEARHELEICHALGLCDFQKRQYRKRNTLRLKYLNFVGSSTIASVGKRSLMFNPHRKAGRPYVKYGELGGRGVTHDFQQGRSRTGTASRNGSYWKYAEKDEEWSVLLGKKFVAHRRATTLEVRLDNDDVQKQRLLDALIAFGDDRHHRPPVRTGPVRWA</sequence>
<gene>
    <name evidence="2" type="ORF">EVAR_65858_1</name>
</gene>
<dbReference type="EMBL" id="BGZK01001886">
    <property type="protein sequence ID" value="GBP87795.1"/>
    <property type="molecule type" value="Genomic_DNA"/>
</dbReference>
<evidence type="ECO:0000313" key="2">
    <source>
        <dbReference type="EMBL" id="GBP87795.1"/>
    </source>
</evidence>
<dbReference type="Proteomes" id="UP000299102">
    <property type="component" value="Unassembled WGS sequence"/>
</dbReference>
<name>A0A4C1ZMP5_EUMVA</name>
<organism evidence="2 3">
    <name type="scientific">Eumeta variegata</name>
    <name type="common">Bagworm moth</name>
    <name type="synonym">Eumeta japonica</name>
    <dbReference type="NCBI Taxonomy" id="151549"/>
    <lineage>
        <taxon>Eukaryota</taxon>
        <taxon>Metazoa</taxon>
        <taxon>Ecdysozoa</taxon>
        <taxon>Arthropoda</taxon>
        <taxon>Hexapoda</taxon>
        <taxon>Insecta</taxon>
        <taxon>Pterygota</taxon>
        <taxon>Neoptera</taxon>
        <taxon>Endopterygota</taxon>
        <taxon>Lepidoptera</taxon>
        <taxon>Glossata</taxon>
        <taxon>Ditrysia</taxon>
        <taxon>Tineoidea</taxon>
        <taxon>Psychidae</taxon>
        <taxon>Oiketicinae</taxon>
        <taxon>Eumeta</taxon>
    </lineage>
</organism>
<accession>A0A4C1ZMP5</accession>